<gene>
    <name evidence="1" type="ORF">SOCE26_061900</name>
</gene>
<name>A0A2L0EZL5_SORCE</name>
<evidence type="ECO:0000313" key="2">
    <source>
        <dbReference type="Proteomes" id="UP000238348"/>
    </source>
</evidence>
<proteinExistence type="predicted"/>
<accession>A0A2L0EZL5</accession>
<dbReference type="AlphaFoldDB" id="A0A2L0EZL5"/>
<evidence type="ECO:0000313" key="1">
    <source>
        <dbReference type="EMBL" id="AUX44723.1"/>
    </source>
</evidence>
<organism evidence="1 2">
    <name type="scientific">Sorangium cellulosum</name>
    <name type="common">Polyangium cellulosum</name>
    <dbReference type="NCBI Taxonomy" id="56"/>
    <lineage>
        <taxon>Bacteria</taxon>
        <taxon>Pseudomonadati</taxon>
        <taxon>Myxococcota</taxon>
        <taxon>Polyangia</taxon>
        <taxon>Polyangiales</taxon>
        <taxon>Polyangiaceae</taxon>
        <taxon>Sorangium</taxon>
    </lineage>
</organism>
<sequence length="90" mass="10211">MAGGRDPQENRGVAGIDHNVCDVSTRAYTGALLIEVTEYCGNIKNTCRPLIRDTKVLTHLYRELPYGLPELNRDGDTMRVWLLKTRDLYS</sequence>
<dbReference type="EMBL" id="CP012673">
    <property type="protein sequence ID" value="AUX44723.1"/>
    <property type="molecule type" value="Genomic_DNA"/>
</dbReference>
<dbReference type="Proteomes" id="UP000238348">
    <property type="component" value="Chromosome"/>
</dbReference>
<reference evidence="1 2" key="1">
    <citation type="submission" date="2015-09" db="EMBL/GenBank/DDBJ databases">
        <title>Sorangium comparison.</title>
        <authorList>
            <person name="Zaburannyi N."/>
            <person name="Bunk B."/>
            <person name="Overmann J."/>
            <person name="Mueller R."/>
        </authorList>
    </citation>
    <scope>NUCLEOTIDE SEQUENCE [LARGE SCALE GENOMIC DNA]</scope>
    <source>
        <strain evidence="1 2">So ce26</strain>
    </source>
</reference>
<protein>
    <submittedName>
        <fullName evidence="1">Uncharacterized protein</fullName>
    </submittedName>
</protein>